<dbReference type="Gene3D" id="3.40.605.10">
    <property type="entry name" value="Aldehyde Dehydrogenase, Chain A, domain 1"/>
    <property type="match status" value="1"/>
</dbReference>
<evidence type="ECO:0000313" key="5">
    <source>
        <dbReference type="Proteomes" id="UP000235484"/>
    </source>
</evidence>
<accession>A0A0U5D7F2</accession>
<dbReference type="SUPFAM" id="SSF53720">
    <property type="entry name" value="ALDH-like"/>
    <property type="match status" value="1"/>
</dbReference>
<evidence type="ECO:0000259" key="3">
    <source>
        <dbReference type="Pfam" id="PF00171"/>
    </source>
</evidence>
<reference evidence="5" key="1">
    <citation type="submission" date="2015-10" db="EMBL/GenBank/DDBJ databases">
        <authorList>
            <person name="Crossman L.C."/>
        </authorList>
    </citation>
    <scope>NUCLEOTIDE SEQUENCE [LARGE SCALE GENOMIC DNA]</scope>
    <source>
        <strain evidence="5">20-2</strain>
    </source>
</reference>
<keyword evidence="2" id="KW-0520">NAD</keyword>
<dbReference type="InterPro" id="IPR015590">
    <property type="entry name" value="Aldehyde_DH_dom"/>
</dbReference>
<evidence type="ECO:0000256" key="1">
    <source>
        <dbReference type="ARBA" id="ARBA00023002"/>
    </source>
</evidence>
<dbReference type="Gene3D" id="3.40.309.10">
    <property type="entry name" value="Aldehyde Dehydrogenase, Chain A, domain 2"/>
    <property type="match status" value="1"/>
</dbReference>
<dbReference type="InterPro" id="IPR012408">
    <property type="entry name" value="Acetald_propionald_DH-rel"/>
</dbReference>
<organism evidence="4 5">
    <name type="scientific">Limosilactobacillus reuteri</name>
    <name type="common">Lactobacillus reuteri</name>
    <dbReference type="NCBI Taxonomy" id="1598"/>
    <lineage>
        <taxon>Bacteria</taxon>
        <taxon>Bacillati</taxon>
        <taxon>Bacillota</taxon>
        <taxon>Bacilli</taxon>
        <taxon>Lactobacillales</taxon>
        <taxon>Lactobacillaceae</taxon>
        <taxon>Limosilactobacillus</taxon>
    </lineage>
</organism>
<dbReference type="EMBL" id="LN887650">
    <property type="protein sequence ID" value="CUR41964.1"/>
    <property type="molecule type" value="Genomic_DNA"/>
</dbReference>
<evidence type="ECO:0000256" key="2">
    <source>
        <dbReference type="ARBA" id="ARBA00023027"/>
    </source>
</evidence>
<dbReference type="Proteomes" id="UP000235484">
    <property type="component" value="Unassembled WGS sequence"/>
</dbReference>
<protein>
    <submittedName>
        <fullName evidence="4">CoA-acylating propionaldehyde dehydrogenase</fullName>
    </submittedName>
</protein>
<feature type="domain" description="Aldehyde dehydrogenase" evidence="3">
    <location>
        <begin position="41"/>
        <end position="425"/>
    </location>
</feature>
<proteinExistence type="predicted"/>
<dbReference type="InterPro" id="IPR016163">
    <property type="entry name" value="Ald_DH_C"/>
</dbReference>
<dbReference type="PIRSF" id="PIRSF036410">
    <property type="entry name" value="EutE_PduP"/>
    <property type="match status" value="1"/>
</dbReference>
<dbReference type="PANTHER" id="PTHR11699">
    <property type="entry name" value="ALDEHYDE DEHYDROGENASE-RELATED"/>
    <property type="match status" value="1"/>
</dbReference>
<sequence>MQINDIESAVRKILAEELDNASSSSANAAATTDDGHRGIFTNVNDAIAAAKAAQEVYRDKPIAVRQQVIDAIKEGFRPYIEKMAKDIKEETGMGTVEAKIAKLNNALYNTPGPEILEPVVENGDGGMVMYEQLPYGVIGAVGPSTNPSETVIANAIMMLAGGNTLYFGAHPGAKNITRWTIEKMNDFIADATGLHNLVVSIETPTIESVQQMMKHPDIAMLAVTGGPAVVHQAMTSGKKAVGAGPGNPPAMVDATADIDLAAHNIIKSASFDNDILCTAEKEVVAESSIKDELIRKMQDEGAFVVNREQADKLADMCIQENGTPDRKFVGKDATYILDQANIPYTGHPVEIICELPKEHPLVMTEMLMPILPVVSCPTFDDVLKTAVEVEKGNHHTATIHSNNLKHINNAAHRMQCSIFVVNGPSYVGTGVADNGAHSGASALTIATPTGEGTCTARTFTRRVRLNSPQGFSVRNWY</sequence>
<dbReference type="GO" id="GO:0008774">
    <property type="term" value="F:acetaldehyde dehydrogenase (acetylating) activity"/>
    <property type="evidence" value="ECO:0007669"/>
    <property type="project" value="InterPro"/>
</dbReference>
<keyword evidence="1" id="KW-0560">Oxidoreductase</keyword>
<dbReference type="InterPro" id="IPR016161">
    <property type="entry name" value="Ald_DH/histidinol_DH"/>
</dbReference>
<dbReference type="CDD" id="cd07121">
    <property type="entry name" value="ALDH_EutE"/>
    <property type="match status" value="1"/>
</dbReference>
<evidence type="ECO:0000313" key="4">
    <source>
        <dbReference type="EMBL" id="CUR41964.1"/>
    </source>
</evidence>
<dbReference type="RefSeq" id="WP_102816761.1">
    <property type="nucleotide sequence ID" value="NZ_JAJGUF010000037.1"/>
</dbReference>
<name>A0A0U5D7F2_LIMRT</name>
<dbReference type="NCBIfam" id="NF011927">
    <property type="entry name" value="PRK15398.1"/>
    <property type="match status" value="1"/>
</dbReference>
<dbReference type="AlphaFoldDB" id="A0A0U5D7F2"/>
<gene>
    <name evidence="4" type="ORF">LRLP16767_LR202_01795</name>
</gene>
<dbReference type="InterPro" id="IPR016162">
    <property type="entry name" value="Ald_DH_N"/>
</dbReference>
<dbReference type="Pfam" id="PF00171">
    <property type="entry name" value="Aldedh"/>
    <property type="match status" value="1"/>
</dbReference>